<evidence type="ECO:0000313" key="3">
    <source>
        <dbReference type="EMBL" id="AVI49852.1"/>
    </source>
</evidence>
<dbReference type="GO" id="GO:0000160">
    <property type="term" value="P:phosphorelay signal transduction system"/>
    <property type="evidence" value="ECO:0007669"/>
    <property type="project" value="InterPro"/>
</dbReference>
<dbReference type="InterPro" id="IPR036641">
    <property type="entry name" value="HPT_dom_sf"/>
</dbReference>
<gene>
    <name evidence="3" type="ORF">C5O00_01180</name>
</gene>
<name>A0A2S0HT84_9FLAO</name>
<dbReference type="OrthoDB" id="7478530at2"/>
<feature type="modified residue" description="Phosphohistidine" evidence="1">
    <location>
        <position position="56"/>
    </location>
</feature>
<keyword evidence="4" id="KW-1185">Reference proteome</keyword>
<feature type="domain" description="HPt" evidence="2">
    <location>
        <begin position="17"/>
        <end position="114"/>
    </location>
</feature>
<evidence type="ECO:0000313" key="4">
    <source>
        <dbReference type="Proteomes" id="UP000238442"/>
    </source>
</evidence>
<dbReference type="InterPro" id="IPR008207">
    <property type="entry name" value="Sig_transdc_His_kin_Hpt_dom"/>
</dbReference>
<keyword evidence="1" id="KW-0597">Phosphoprotein</keyword>
<evidence type="ECO:0000259" key="2">
    <source>
        <dbReference type="PROSITE" id="PS50894"/>
    </source>
</evidence>
<dbReference type="Proteomes" id="UP000238442">
    <property type="component" value="Chromosome"/>
</dbReference>
<proteinExistence type="predicted"/>
<dbReference type="GO" id="GO:0004672">
    <property type="term" value="F:protein kinase activity"/>
    <property type="evidence" value="ECO:0007669"/>
    <property type="project" value="UniProtKB-ARBA"/>
</dbReference>
<dbReference type="EMBL" id="CP027062">
    <property type="protein sequence ID" value="AVI49852.1"/>
    <property type="molecule type" value="Genomic_DNA"/>
</dbReference>
<reference evidence="3 4" key="1">
    <citation type="submission" date="2018-02" db="EMBL/GenBank/DDBJ databases">
        <title>Genomic analysis of the strain RR4-38 isolated from a seawater recirculating aquaculture system.</title>
        <authorList>
            <person name="Kim Y.-S."/>
            <person name="Jang Y.H."/>
            <person name="Kim K.-H."/>
        </authorList>
    </citation>
    <scope>NUCLEOTIDE SEQUENCE [LARGE SCALE GENOMIC DNA]</scope>
    <source>
        <strain evidence="3 4">RR4-38</strain>
    </source>
</reference>
<sequence length="114" mass="12943">MTKHYSIESLREIAGGDSDFMAVVAQTFLDEIPPDLQAMEDAIENDNKELAYQFAHKMKPNLEMFGIDVLKDITTIESWTKTSKNKSSVDENVHNVSTTLRAVFKELKADFDLE</sequence>
<dbReference type="Pfam" id="PF01627">
    <property type="entry name" value="Hpt"/>
    <property type="match status" value="1"/>
</dbReference>
<protein>
    <submittedName>
        <fullName evidence="3">Hpt domain-containing protein</fullName>
    </submittedName>
</protein>
<dbReference type="SUPFAM" id="SSF47226">
    <property type="entry name" value="Histidine-containing phosphotransfer domain, HPT domain"/>
    <property type="match status" value="1"/>
</dbReference>
<dbReference type="KEGG" id="aue:C5O00_01180"/>
<evidence type="ECO:0000256" key="1">
    <source>
        <dbReference type="PROSITE-ProRule" id="PRU00110"/>
    </source>
</evidence>
<dbReference type="Gene3D" id="1.20.120.160">
    <property type="entry name" value="HPT domain"/>
    <property type="match status" value="1"/>
</dbReference>
<organism evidence="3 4">
    <name type="scientific">Pukyongia salina</name>
    <dbReference type="NCBI Taxonomy" id="2094025"/>
    <lineage>
        <taxon>Bacteria</taxon>
        <taxon>Pseudomonadati</taxon>
        <taxon>Bacteroidota</taxon>
        <taxon>Flavobacteriia</taxon>
        <taxon>Flavobacteriales</taxon>
        <taxon>Flavobacteriaceae</taxon>
        <taxon>Pukyongia</taxon>
    </lineage>
</organism>
<accession>A0A2S0HT84</accession>
<dbReference type="PROSITE" id="PS50894">
    <property type="entry name" value="HPT"/>
    <property type="match status" value="1"/>
</dbReference>
<dbReference type="RefSeq" id="WP_105214192.1">
    <property type="nucleotide sequence ID" value="NZ_CP027062.1"/>
</dbReference>
<dbReference type="AlphaFoldDB" id="A0A2S0HT84"/>